<dbReference type="InterPro" id="IPR049704">
    <property type="entry name" value="Aminotrans_3_PPA_site"/>
</dbReference>
<evidence type="ECO:0000313" key="10">
    <source>
        <dbReference type="EMBL" id="AKJ65374.1"/>
    </source>
</evidence>
<dbReference type="KEGG" id="vbl:L21SP4_02145"/>
<comment type="function">
    <text evidence="9">Catalyzes the transfer of the alpha-amino group from S-adenosyl-L-methionine (SAM) to 7-keto-8-aminopelargonic acid (KAPA) to form 7,8-diaminopelargonic acid (DAPA). It is the only aminotransferase known to utilize SAM as an amino donor.</text>
</comment>
<dbReference type="Proteomes" id="UP000035268">
    <property type="component" value="Chromosome"/>
</dbReference>
<dbReference type="NCBIfam" id="TIGR00508">
    <property type="entry name" value="bioA"/>
    <property type="match status" value="1"/>
</dbReference>
<feature type="binding site" evidence="9">
    <location>
        <position position="394"/>
    </location>
    <ligand>
        <name>substrate</name>
    </ligand>
</feature>
<comment type="catalytic activity">
    <reaction evidence="8 9">
        <text>(8S)-8-amino-7-oxononanoate + S-adenosyl-L-methionine = S-adenosyl-4-methylsulfanyl-2-oxobutanoate + (7R,8S)-7,8-diammoniononanoate</text>
        <dbReference type="Rhea" id="RHEA:16861"/>
        <dbReference type="ChEBI" id="CHEBI:16490"/>
        <dbReference type="ChEBI" id="CHEBI:59789"/>
        <dbReference type="ChEBI" id="CHEBI:149468"/>
        <dbReference type="ChEBI" id="CHEBI:149469"/>
        <dbReference type="EC" id="2.6.1.62"/>
    </reaction>
</comment>
<evidence type="ECO:0000256" key="2">
    <source>
        <dbReference type="ARBA" id="ARBA00005063"/>
    </source>
</evidence>
<dbReference type="FunFam" id="3.40.640.10:FF:000004">
    <property type="entry name" value="Acetylornithine aminotransferase"/>
    <property type="match status" value="1"/>
</dbReference>
<sequence length="431" mass="48454">MNTEQLQQLDLQHLWHPYTRFSAQRAGLPVIERGEGVYLFDREGRRYLDAVSSWWACALGHGHPRLLEAMRRQSETLQHSILGNLIHPRAVELADEIARWMPTPERHVMFASDGASACEAALKIAVQYHYNRGTRGRTRFMSIEQDYHGDTIGALSVGYLEQFHRAYDGVIPRELRVPLPDYETGAGFEPTRRLMEEHGDTLAAVIVEPLCQGANGMRMYPAQYLADLAQACRERGIVMISDEIAMGFGRTGRNFAFEHAGIDPDIVCLGKALSSGYMPISATVVKDELFATFDDEREQDGTFYHGHTWCGHPIACAVALEALEIYREMDIAARAAKRGARMTEHFRELEGRPGVRDVRTLGMIAVAELEPAPDSRARADRIRAALLERDILVRPLGDVFYLMPPTIIDEEVLDGLCRDFVEILRKESSGS</sequence>
<dbReference type="Pfam" id="PF00202">
    <property type="entry name" value="Aminotran_3"/>
    <property type="match status" value="1"/>
</dbReference>
<keyword evidence="5 9" id="KW-0949">S-adenosyl-L-methionine</keyword>
<keyword evidence="4 9" id="KW-0808">Transferase</keyword>
<feature type="binding site" evidence="9">
    <location>
        <begin position="307"/>
        <end position="308"/>
    </location>
    <ligand>
        <name>pyridoxal 5'-phosphate</name>
        <dbReference type="ChEBI" id="CHEBI:597326"/>
    </ligand>
</feature>
<proteinExistence type="inferred from homology"/>
<keyword evidence="7 9" id="KW-0663">Pyridoxal phosphate</keyword>
<dbReference type="InterPro" id="IPR015421">
    <property type="entry name" value="PyrdxlP-dep_Trfase_major"/>
</dbReference>
<reference evidence="10 11" key="2">
    <citation type="journal article" date="2016" name="ISME J.">
        <title>Characterization of the first cultured representative of Verrucomicrobia subdivision 5 indicates the proposal of a novel phylum.</title>
        <authorList>
            <person name="Spring S."/>
            <person name="Bunk B."/>
            <person name="Sproer C."/>
            <person name="Schumann P."/>
            <person name="Rohde M."/>
            <person name="Tindall B.J."/>
            <person name="Klenk H.P."/>
        </authorList>
    </citation>
    <scope>NUCLEOTIDE SEQUENCE [LARGE SCALE GENOMIC DNA]</scope>
    <source>
        <strain evidence="10 11">L21-Fru-AB</strain>
    </source>
</reference>
<evidence type="ECO:0000256" key="5">
    <source>
        <dbReference type="ARBA" id="ARBA00022691"/>
    </source>
</evidence>
<comment type="subunit">
    <text evidence="9">Homodimer.</text>
</comment>
<dbReference type="Gene3D" id="3.90.1150.10">
    <property type="entry name" value="Aspartate Aminotransferase, domain 1"/>
    <property type="match status" value="1"/>
</dbReference>
<accession>A0A0G3EMP1</accession>
<dbReference type="SUPFAM" id="SSF53383">
    <property type="entry name" value="PLP-dependent transferases"/>
    <property type="match status" value="1"/>
</dbReference>
<dbReference type="OrthoDB" id="9801052at2"/>
<evidence type="ECO:0000256" key="8">
    <source>
        <dbReference type="ARBA" id="ARBA00048449"/>
    </source>
</evidence>
<feature type="binding site" evidence="9">
    <location>
        <position position="147"/>
    </location>
    <ligand>
        <name>substrate</name>
    </ligand>
</feature>
<feature type="binding site" evidence="9">
    <location>
        <position position="242"/>
    </location>
    <ligand>
        <name>pyridoxal 5'-phosphate</name>
        <dbReference type="ChEBI" id="CHEBI:597326"/>
    </ligand>
</feature>
<dbReference type="HAMAP" id="MF_00834">
    <property type="entry name" value="BioA"/>
    <property type="match status" value="1"/>
</dbReference>
<evidence type="ECO:0000256" key="1">
    <source>
        <dbReference type="ARBA" id="ARBA00001933"/>
    </source>
</evidence>
<dbReference type="UniPathway" id="UPA00078">
    <property type="reaction ID" value="UER00160"/>
</dbReference>
<dbReference type="Gene3D" id="3.40.640.10">
    <property type="entry name" value="Type I PLP-dependent aspartate aminotransferase-like (Major domain)"/>
    <property type="match status" value="1"/>
</dbReference>
<dbReference type="RefSeq" id="WP_052882613.1">
    <property type="nucleotide sequence ID" value="NZ_CP010904.1"/>
</dbReference>
<dbReference type="InterPro" id="IPR005815">
    <property type="entry name" value="BioA"/>
</dbReference>
<feature type="site" description="Participates in the substrate recognition with KAPA and in a stacking interaction with the adenine ring of SAM" evidence="9">
    <location>
        <position position="18"/>
    </location>
</feature>
<dbReference type="CDD" id="cd00610">
    <property type="entry name" value="OAT_like"/>
    <property type="match status" value="1"/>
</dbReference>
<evidence type="ECO:0000256" key="9">
    <source>
        <dbReference type="HAMAP-Rule" id="MF_00834"/>
    </source>
</evidence>
<keyword evidence="3 9" id="KW-0032">Aminotransferase</keyword>
<keyword evidence="9" id="KW-0963">Cytoplasm</keyword>
<dbReference type="EMBL" id="CP010904">
    <property type="protein sequence ID" value="AKJ65374.1"/>
    <property type="molecule type" value="Genomic_DNA"/>
</dbReference>
<evidence type="ECO:0000313" key="11">
    <source>
        <dbReference type="Proteomes" id="UP000035268"/>
    </source>
</evidence>
<dbReference type="AlphaFoldDB" id="A0A0G3EMP1"/>
<feature type="binding site" evidence="9">
    <location>
        <position position="306"/>
    </location>
    <ligand>
        <name>substrate</name>
    </ligand>
</feature>
<dbReference type="PANTHER" id="PTHR42684:SF3">
    <property type="entry name" value="ADENOSYLMETHIONINE-8-AMINO-7-OXONONANOATE AMINOTRANSFERASE"/>
    <property type="match status" value="1"/>
</dbReference>
<name>A0A0G3EMP1_9BACT</name>
<dbReference type="EC" id="2.6.1.62" evidence="9"/>
<comment type="cofactor">
    <cofactor evidence="1 9">
        <name>pyridoxal 5'-phosphate</name>
        <dbReference type="ChEBI" id="CHEBI:597326"/>
    </cofactor>
</comment>
<feature type="binding site" evidence="9">
    <location>
        <begin position="114"/>
        <end position="115"/>
    </location>
    <ligand>
        <name>pyridoxal 5'-phosphate</name>
        <dbReference type="ChEBI" id="CHEBI:597326"/>
    </ligand>
</feature>
<feature type="modified residue" description="N6-(pyridoxal phosphate)lysine" evidence="9">
    <location>
        <position position="271"/>
    </location>
</feature>
<dbReference type="InterPro" id="IPR005814">
    <property type="entry name" value="Aminotrans_3"/>
</dbReference>
<dbReference type="PATRIC" id="fig|1609981.3.peg.2231"/>
<evidence type="ECO:0000256" key="3">
    <source>
        <dbReference type="ARBA" id="ARBA00022576"/>
    </source>
</evidence>
<dbReference type="PANTHER" id="PTHR42684">
    <property type="entry name" value="ADENOSYLMETHIONINE-8-AMINO-7-OXONONANOATE AMINOTRANSFERASE"/>
    <property type="match status" value="1"/>
</dbReference>
<organism evidence="10 11">
    <name type="scientific">Kiritimatiella glycovorans</name>
    <dbReference type="NCBI Taxonomy" id="1307763"/>
    <lineage>
        <taxon>Bacteria</taxon>
        <taxon>Pseudomonadati</taxon>
        <taxon>Kiritimatiellota</taxon>
        <taxon>Kiritimatiellia</taxon>
        <taxon>Kiritimatiellales</taxon>
        <taxon>Kiritimatiellaceae</taxon>
        <taxon>Kiritimatiella</taxon>
    </lineage>
</organism>
<keyword evidence="6 9" id="KW-0093">Biotin biosynthesis</keyword>
<gene>
    <name evidence="9 10" type="primary">bioA</name>
    <name evidence="10" type="ORF">L21SP4_02145</name>
</gene>
<dbReference type="GO" id="GO:0009102">
    <property type="term" value="P:biotin biosynthetic process"/>
    <property type="evidence" value="ECO:0007669"/>
    <property type="project" value="UniProtKB-UniRule"/>
</dbReference>
<reference evidence="11" key="1">
    <citation type="submission" date="2015-02" db="EMBL/GenBank/DDBJ databases">
        <title>Description and complete genome sequence of the first cultured representative of the subdivision 5 of the Verrucomicrobia phylum.</title>
        <authorList>
            <person name="Spring S."/>
            <person name="Bunk B."/>
            <person name="Sproer C."/>
            <person name="Klenk H.-P."/>
        </authorList>
    </citation>
    <scope>NUCLEOTIDE SEQUENCE [LARGE SCALE GENOMIC DNA]</scope>
    <source>
        <strain evidence="11">L21-Fru-AB</strain>
    </source>
</reference>
<dbReference type="GO" id="GO:0030170">
    <property type="term" value="F:pyridoxal phosphate binding"/>
    <property type="evidence" value="ECO:0007669"/>
    <property type="project" value="UniProtKB-UniRule"/>
</dbReference>
<keyword evidence="11" id="KW-1185">Reference proteome</keyword>
<dbReference type="STRING" id="1307763.L21SP4_02145"/>
<protein>
    <recommendedName>
        <fullName evidence="9">Adenosylmethionine-8-amino-7-oxononanoate aminotransferase</fullName>
        <ecNumber evidence="9">2.6.1.62</ecNumber>
    </recommendedName>
    <alternativeName>
        <fullName evidence="9">7,8-diamino-pelargonic acid aminotransferase</fullName>
        <shortName evidence="9">DAPA AT</shortName>
        <shortName evidence="9">DAPA aminotransferase</shortName>
    </alternativeName>
    <alternativeName>
        <fullName evidence="9">7,8-diaminononanoate synthase</fullName>
        <shortName evidence="9">DANS</shortName>
    </alternativeName>
    <alternativeName>
        <fullName evidence="9">Diaminopelargonic acid synthase</fullName>
    </alternativeName>
</protein>
<feature type="binding site" evidence="9">
    <location>
        <position position="54"/>
    </location>
    <ligand>
        <name>substrate</name>
    </ligand>
</feature>
<feature type="binding site" evidence="9">
    <location>
        <position position="271"/>
    </location>
    <ligand>
        <name>substrate</name>
    </ligand>
</feature>
<dbReference type="GO" id="GO:0004015">
    <property type="term" value="F:adenosylmethionine-8-amino-7-oxononanoate transaminase activity"/>
    <property type="evidence" value="ECO:0007669"/>
    <property type="project" value="UniProtKB-UniRule"/>
</dbReference>
<comment type="similarity">
    <text evidence="9">Belongs to the class-III pyridoxal-phosphate-dependent aminotransferase family. BioA subfamily.</text>
</comment>
<comment type="subcellular location">
    <subcellularLocation>
        <location evidence="9">Cytoplasm</location>
    </subcellularLocation>
</comment>
<evidence type="ECO:0000256" key="7">
    <source>
        <dbReference type="ARBA" id="ARBA00022898"/>
    </source>
</evidence>
<dbReference type="InterPro" id="IPR015422">
    <property type="entry name" value="PyrdxlP-dep_Trfase_small"/>
</dbReference>
<dbReference type="GO" id="GO:0005737">
    <property type="term" value="C:cytoplasm"/>
    <property type="evidence" value="ECO:0007669"/>
    <property type="project" value="UniProtKB-SubCell"/>
</dbReference>
<evidence type="ECO:0000256" key="4">
    <source>
        <dbReference type="ARBA" id="ARBA00022679"/>
    </source>
</evidence>
<evidence type="ECO:0000256" key="6">
    <source>
        <dbReference type="ARBA" id="ARBA00022756"/>
    </source>
</evidence>
<comment type="pathway">
    <text evidence="2 9">Cofactor biosynthesis; biotin biosynthesis; 7,8-diaminononanoate from 8-amino-7-oxononanoate (SAM route): step 1/1.</text>
</comment>
<dbReference type="PROSITE" id="PS00600">
    <property type="entry name" value="AA_TRANSFER_CLASS_3"/>
    <property type="match status" value="1"/>
</dbReference>
<dbReference type="InterPro" id="IPR015424">
    <property type="entry name" value="PyrdxlP-dep_Trfase"/>
</dbReference>